<sequence>MKTTTGVSDTISASLSAATTVPTSHMNATAGAYHHQSQQQQHTGNYSKNAFLSSTTGLVKVCLLLMTISSATKLCEGVGTGGNGGAGGGSADGLVGTVGAIAKRSQSQHQALPECIDERSVCGYVQLNHMGISSQPICKCRAGVQCPMMWNPMDGRTVSHGNDQYKYCNRAPKLNYCSKEEMVYTTYLETSLLTMKTLLNTNHIHCLCPAHHLFVRNSTKFHDLEDGTTIIGTSFQCKPATEFSVDMIAVTIG</sequence>
<name>A0A7R9KXK1_9ACAR</name>
<dbReference type="AlphaFoldDB" id="A0A7R9KXK1"/>
<reference evidence="1" key="1">
    <citation type="submission" date="2020-11" db="EMBL/GenBank/DDBJ databases">
        <authorList>
            <person name="Tran Van P."/>
        </authorList>
    </citation>
    <scope>NUCLEOTIDE SEQUENCE</scope>
</reference>
<protein>
    <submittedName>
        <fullName evidence="1">Uncharacterized protein</fullName>
    </submittedName>
</protein>
<dbReference type="Proteomes" id="UP000759131">
    <property type="component" value="Unassembled WGS sequence"/>
</dbReference>
<dbReference type="EMBL" id="OC863332">
    <property type="protein sequence ID" value="CAD7630926.1"/>
    <property type="molecule type" value="Genomic_DNA"/>
</dbReference>
<dbReference type="OrthoDB" id="6489792at2759"/>
<dbReference type="Gene3D" id="2.20.20.160">
    <property type="match status" value="1"/>
</dbReference>
<accession>A0A7R9KXK1</accession>
<organism evidence="1">
    <name type="scientific">Medioppia subpectinata</name>
    <dbReference type="NCBI Taxonomy" id="1979941"/>
    <lineage>
        <taxon>Eukaryota</taxon>
        <taxon>Metazoa</taxon>
        <taxon>Ecdysozoa</taxon>
        <taxon>Arthropoda</taxon>
        <taxon>Chelicerata</taxon>
        <taxon>Arachnida</taxon>
        <taxon>Acari</taxon>
        <taxon>Acariformes</taxon>
        <taxon>Sarcoptiformes</taxon>
        <taxon>Oribatida</taxon>
        <taxon>Brachypylina</taxon>
        <taxon>Oppioidea</taxon>
        <taxon>Oppiidae</taxon>
        <taxon>Medioppia</taxon>
    </lineage>
</organism>
<gene>
    <name evidence="1" type="ORF">OSB1V03_LOCUS11337</name>
</gene>
<proteinExistence type="predicted"/>
<dbReference type="EMBL" id="CAJPIZ010008757">
    <property type="protein sequence ID" value="CAG2111356.1"/>
    <property type="molecule type" value="Genomic_DNA"/>
</dbReference>
<evidence type="ECO:0000313" key="2">
    <source>
        <dbReference type="Proteomes" id="UP000759131"/>
    </source>
</evidence>
<keyword evidence="2" id="KW-1185">Reference proteome</keyword>
<evidence type="ECO:0000313" key="1">
    <source>
        <dbReference type="EMBL" id="CAD7630926.1"/>
    </source>
</evidence>